<dbReference type="Pfam" id="PF13439">
    <property type="entry name" value="Glyco_transf_4"/>
    <property type="match status" value="1"/>
</dbReference>
<dbReference type="GO" id="GO:0016757">
    <property type="term" value="F:glycosyltransferase activity"/>
    <property type="evidence" value="ECO:0007669"/>
    <property type="project" value="UniProtKB-KW"/>
</dbReference>
<keyword evidence="1 6" id="KW-0328">Glycosyltransferase</keyword>
<dbReference type="InterPro" id="IPR050194">
    <property type="entry name" value="Glycosyltransferase_grp1"/>
</dbReference>
<accession>A0A6V8P6P8</accession>
<evidence type="ECO:0000259" key="4">
    <source>
        <dbReference type="Pfam" id="PF00534"/>
    </source>
</evidence>
<evidence type="ECO:0000259" key="5">
    <source>
        <dbReference type="Pfam" id="PF13439"/>
    </source>
</evidence>
<dbReference type="EMBL" id="BLRY01000163">
    <property type="protein sequence ID" value="GFP28279.1"/>
    <property type="molecule type" value="Genomic_DNA"/>
</dbReference>
<dbReference type="PANTHER" id="PTHR45947:SF3">
    <property type="entry name" value="SULFOQUINOVOSYL TRANSFERASE SQD2"/>
    <property type="match status" value="1"/>
</dbReference>
<evidence type="ECO:0000256" key="3">
    <source>
        <dbReference type="SAM" id="Phobius"/>
    </source>
</evidence>
<feature type="transmembrane region" description="Helical" evidence="3">
    <location>
        <begin position="113"/>
        <end position="134"/>
    </location>
</feature>
<keyword evidence="2 6" id="KW-0808">Transferase</keyword>
<proteinExistence type="predicted"/>
<keyword evidence="7" id="KW-1185">Reference proteome</keyword>
<dbReference type="Proteomes" id="UP000591948">
    <property type="component" value="Unassembled WGS sequence"/>
</dbReference>
<evidence type="ECO:0000256" key="2">
    <source>
        <dbReference type="ARBA" id="ARBA00022679"/>
    </source>
</evidence>
<keyword evidence="3" id="KW-1133">Transmembrane helix</keyword>
<protein>
    <submittedName>
        <fullName evidence="6">Mannosyltransferase</fullName>
    </submittedName>
</protein>
<feature type="domain" description="Glycosyl transferase family 1" evidence="4">
    <location>
        <begin position="236"/>
        <end position="396"/>
    </location>
</feature>
<evidence type="ECO:0000256" key="1">
    <source>
        <dbReference type="ARBA" id="ARBA00022676"/>
    </source>
</evidence>
<dbReference type="CDD" id="cd03801">
    <property type="entry name" value="GT4_PimA-like"/>
    <property type="match status" value="1"/>
</dbReference>
<dbReference type="Pfam" id="PF00534">
    <property type="entry name" value="Glycos_transf_1"/>
    <property type="match status" value="1"/>
</dbReference>
<evidence type="ECO:0000313" key="7">
    <source>
        <dbReference type="Proteomes" id="UP000591948"/>
    </source>
</evidence>
<name>A0A6V8P6P8_9ACTN</name>
<gene>
    <name evidence="6" type="ORF">HKBW3S33_01694</name>
</gene>
<reference evidence="6 7" key="1">
    <citation type="journal article" date="2020" name="Front. Microbiol.">
        <title>Single-cell genomics of novel Actinobacteria with the Wood-Ljungdahl pathway discovered in a serpentinizing system.</title>
        <authorList>
            <person name="Merino N."/>
            <person name="Kawai M."/>
            <person name="Boyd E.S."/>
            <person name="Colman D.R."/>
            <person name="McGlynn S.E."/>
            <person name="Nealson K.H."/>
            <person name="Kurokawa K."/>
            <person name="Hongoh Y."/>
        </authorList>
    </citation>
    <scope>NUCLEOTIDE SEQUENCE [LARGE SCALE GENOMIC DNA]</scope>
    <source>
        <strain evidence="6 7">S33</strain>
    </source>
</reference>
<feature type="domain" description="Glycosyltransferase subfamily 4-like N-terminal" evidence="5">
    <location>
        <begin position="49"/>
        <end position="228"/>
    </location>
</feature>
<organism evidence="6 7">
    <name type="scientific">Candidatus Hakubella thermalkaliphila</name>
    <dbReference type="NCBI Taxonomy" id="2754717"/>
    <lineage>
        <taxon>Bacteria</taxon>
        <taxon>Bacillati</taxon>
        <taxon>Actinomycetota</taxon>
        <taxon>Actinomycetota incertae sedis</taxon>
        <taxon>Candidatus Hakubellales</taxon>
        <taxon>Candidatus Hakubellaceae</taxon>
        <taxon>Candidatus Hakubella</taxon>
    </lineage>
</organism>
<dbReference type="GO" id="GO:1901137">
    <property type="term" value="P:carbohydrate derivative biosynthetic process"/>
    <property type="evidence" value="ECO:0007669"/>
    <property type="project" value="UniProtKB-ARBA"/>
</dbReference>
<evidence type="ECO:0000313" key="6">
    <source>
        <dbReference type="EMBL" id="GFP28279.1"/>
    </source>
</evidence>
<dbReference type="PANTHER" id="PTHR45947">
    <property type="entry name" value="SULFOQUINOVOSYL TRANSFERASE SQD2"/>
    <property type="match status" value="1"/>
</dbReference>
<keyword evidence="3" id="KW-0812">Transmembrane</keyword>
<dbReference type="InterPro" id="IPR028098">
    <property type="entry name" value="Glyco_trans_4-like_N"/>
</dbReference>
<comment type="caution">
    <text evidence="6">The sequence shown here is derived from an EMBL/GenBank/DDBJ whole genome shotgun (WGS) entry which is preliminary data.</text>
</comment>
<sequence>MFFKIFSQLSVSPQDIEQLHIAFQIRSRKADFMEKKTVLMISPTFLPVIGGSEIYSYDLCEYLSGRGHRVYLIACTTPLKGKYRLVERRENLCIRRIPCLNRKLLEKTAGHPIIYPFLVVPPLLFYSLFFLLRHRNEVDVIHAQSVSAGLVVALLAAIFKKRSLVTTHGKYLSDNPYHLQYNKYAKFIRWVLGRFDRILAINEQSRDELVQIGIGADRIVIAPHWVDQQTFRPADKEASKAEVGWQGKFVVLFAGRFVEDKGINQIIAAAKAINRDVIFAFAGTGPLDEMIANAAKDEPDILYLGRVDNEQMPIYYNAADLILVPSRHAGDGIPRVIIEAFSCGTPVIGANRGGIPGVVTSSVGLIIEPTTEEINRAIEVLFDDRSKLENLTANCRRYAESRFSIRNAEIVEVSYYG</sequence>
<dbReference type="Gene3D" id="3.40.50.2000">
    <property type="entry name" value="Glycogen Phosphorylase B"/>
    <property type="match status" value="2"/>
</dbReference>
<feature type="transmembrane region" description="Helical" evidence="3">
    <location>
        <begin position="140"/>
        <end position="159"/>
    </location>
</feature>
<dbReference type="AlphaFoldDB" id="A0A6V8P6P8"/>
<keyword evidence="3" id="KW-0472">Membrane</keyword>
<dbReference type="InterPro" id="IPR001296">
    <property type="entry name" value="Glyco_trans_1"/>
</dbReference>
<dbReference type="SUPFAM" id="SSF53756">
    <property type="entry name" value="UDP-Glycosyltransferase/glycogen phosphorylase"/>
    <property type="match status" value="1"/>
</dbReference>